<evidence type="ECO:0000256" key="2">
    <source>
        <dbReference type="ARBA" id="ARBA00022722"/>
    </source>
</evidence>
<gene>
    <name evidence="5" type="ORF">SAMN04488034_101646</name>
</gene>
<dbReference type="AlphaFoldDB" id="A0A1H5J6Q6"/>
<dbReference type="Pfam" id="PF04231">
    <property type="entry name" value="Endonuclease_1"/>
    <property type="match status" value="1"/>
</dbReference>
<dbReference type="STRING" id="390640.SAMN04488034_101646"/>
<keyword evidence="3" id="KW-0378">Hydrolase</keyword>
<dbReference type="Gene3D" id="2.60.40.3440">
    <property type="match status" value="2"/>
</dbReference>
<proteinExistence type="inferred from homology"/>
<dbReference type="SUPFAM" id="SSF54060">
    <property type="entry name" value="His-Me finger endonucleases"/>
    <property type="match status" value="1"/>
</dbReference>
<feature type="region of interest" description="Disordered" evidence="4">
    <location>
        <begin position="18"/>
        <end position="37"/>
    </location>
</feature>
<accession>A0A1H5J6Q6</accession>
<dbReference type="Pfam" id="PF17963">
    <property type="entry name" value="Big_9"/>
    <property type="match status" value="2"/>
</dbReference>
<dbReference type="InterPro" id="IPR007346">
    <property type="entry name" value="Endonuclease-I"/>
</dbReference>
<protein>
    <submittedName>
        <fullName evidence="5">Endonuclease I</fullName>
    </submittedName>
</protein>
<evidence type="ECO:0000313" key="5">
    <source>
        <dbReference type="EMBL" id="SEE48164.1"/>
    </source>
</evidence>
<sequence length="451" mass="50625">MKKLYYVVISLVLIGCSGEESPQPRPEPELKDSPVANNDTRMAYENEETIIADLTENDEIVENSRIMSFDSQTTEGGTIEDNRNGTYTYTPPADFVGEDSFSYTLCVPGDSERCSSAEVILEVVDGGDPETTDDSVSTMESLSITIETLLANDALVDGSTISSVNGDNSSGSVLLNEDGSVTYIPAEGFTGEDQFFYTICDNDQPEPTCATGTVTVRVYGRITMNVPAALQNYYSDFAVSSNQEINLAFISDFTTDKHTQPLNSYGERHEYLYEADEDLNNPDNVILMYSGESRYWEEYWSDWNDYEPQTFNTEHIYPQSYLGGNEMAENDMHHMRVADADLNSLRLNYPYVESSGEYGLVGEETFYPGDEWIGDVARMVMYIHIRYGEPFSDVGTLEMFLRWNAEDPVSGFEVQRNNVIESAQGNRNPFIDNPYLATLIWGGEPAENKWQ</sequence>
<dbReference type="PANTHER" id="PTHR33607:SF2">
    <property type="entry name" value="ENDONUCLEASE-1"/>
    <property type="match status" value="1"/>
</dbReference>
<dbReference type="GO" id="GO:0016787">
    <property type="term" value="F:hydrolase activity"/>
    <property type="evidence" value="ECO:0007669"/>
    <property type="project" value="UniProtKB-KW"/>
</dbReference>
<dbReference type="RefSeq" id="WP_093111644.1">
    <property type="nucleotide sequence ID" value="NZ_FNGG01000001.1"/>
</dbReference>
<name>A0A1H5J6Q6_9FLAO</name>
<keyword evidence="5" id="KW-0255">Endonuclease</keyword>
<keyword evidence="2" id="KW-0540">Nuclease</keyword>
<evidence type="ECO:0000256" key="3">
    <source>
        <dbReference type="ARBA" id="ARBA00022801"/>
    </source>
</evidence>
<dbReference type="PROSITE" id="PS51257">
    <property type="entry name" value="PROKAR_LIPOPROTEIN"/>
    <property type="match status" value="1"/>
</dbReference>
<dbReference type="GO" id="GO:0004519">
    <property type="term" value="F:endonuclease activity"/>
    <property type="evidence" value="ECO:0007669"/>
    <property type="project" value="UniProtKB-KW"/>
</dbReference>
<evidence type="ECO:0000256" key="1">
    <source>
        <dbReference type="ARBA" id="ARBA00006429"/>
    </source>
</evidence>
<dbReference type="PANTHER" id="PTHR33607">
    <property type="entry name" value="ENDONUCLEASE-1"/>
    <property type="match status" value="1"/>
</dbReference>
<evidence type="ECO:0000313" key="6">
    <source>
        <dbReference type="Proteomes" id="UP000199448"/>
    </source>
</evidence>
<dbReference type="InterPro" id="IPR044925">
    <property type="entry name" value="His-Me_finger_sf"/>
</dbReference>
<dbReference type="EMBL" id="FNUG01000001">
    <property type="protein sequence ID" value="SEE48164.1"/>
    <property type="molecule type" value="Genomic_DNA"/>
</dbReference>
<comment type="similarity">
    <text evidence="1">Belongs to the EndA/NucM nuclease family.</text>
</comment>
<evidence type="ECO:0000256" key="4">
    <source>
        <dbReference type="SAM" id="MobiDB-lite"/>
    </source>
</evidence>
<keyword evidence="6" id="KW-1185">Reference proteome</keyword>
<dbReference type="OrthoDB" id="9805017at2"/>
<dbReference type="Proteomes" id="UP000199448">
    <property type="component" value="Unassembled WGS sequence"/>
</dbReference>
<organism evidence="5 6">
    <name type="scientific">Salinimicrobium catena</name>
    <dbReference type="NCBI Taxonomy" id="390640"/>
    <lineage>
        <taxon>Bacteria</taxon>
        <taxon>Pseudomonadati</taxon>
        <taxon>Bacteroidota</taxon>
        <taxon>Flavobacteriia</taxon>
        <taxon>Flavobacteriales</taxon>
        <taxon>Flavobacteriaceae</taxon>
        <taxon>Salinimicrobium</taxon>
    </lineage>
</organism>
<reference evidence="5 6" key="1">
    <citation type="submission" date="2016-10" db="EMBL/GenBank/DDBJ databases">
        <authorList>
            <person name="de Groot N.N."/>
        </authorList>
    </citation>
    <scope>NUCLEOTIDE SEQUENCE [LARGE SCALE GENOMIC DNA]</scope>
    <source>
        <strain evidence="5 6">DSM 23553</strain>
    </source>
</reference>